<dbReference type="GO" id="GO:0004497">
    <property type="term" value="F:monooxygenase activity"/>
    <property type="evidence" value="ECO:0007669"/>
    <property type="project" value="UniProtKB-KW"/>
</dbReference>
<dbReference type="InterPro" id="IPR036661">
    <property type="entry name" value="Luciferase-like_sf"/>
</dbReference>
<dbReference type="Pfam" id="PF00296">
    <property type="entry name" value="Bac_luciferase"/>
    <property type="match status" value="1"/>
</dbReference>
<protein>
    <recommendedName>
        <fullName evidence="3">Luciferase-like domain-containing protein</fullName>
    </recommendedName>
</protein>
<keyword evidence="5" id="KW-1185">Reference proteome</keyword>
<dbReference type="GO" id="GO:0016705">
    <property type="term" value="F:oxidoreductase activity, acting on paired donors, with incorporation or reduction of molecular oxygen"/>
    <property type="evidence" value="ECO:0007669"/>
    <property type="project" value="InterPro"/>
</dbReference>
<dbReference type="GO" id="GO:0005829">
    <property type="term" value="C:cytosol"/>
    <property type="evidence" value="ECO:0007669"/>
    <property type="project" value="TreeGrafter"/>
</dbReference>
<proteinExistence type="predicted"/>
<evidence type="ECO:0000313" key="5">
    <source>
        <dbReference type="Proteomes" id="UP000290657"/>
    </source>
</evidence>
<comment type="caution">
    <text evidence="4">The sequence shown here is derived from an EMBL/GenBank/DDBJ whole genome shotgun (WGS) entry which is preliminary data.</text>
</comment>
<sequence length="305" mass="35146">MTYGLLLLFEHQENLQSTLNKQINLIKLFDKVIERVWVTEHHYHPMRVNSAPLMILNHLIQHTQKELGVATLLLGFYDPVYTAENISMLSHLAQRKIHIGVAKGGRSEVKNSHLNLTEQSARHFMLQNLNTIQPILRNEKVHYQTKAFTLSPQVNHPIEFSVASLNDDVIQYAALHDLPLMAGHKWSLDEIQQMILTYKLFHLHNKKPKIILARIFCPTHDKQTVIQSIKEQTDKNRALVAQFNPNHEPKQLNEVIFEESLIGSIDEIHSKINHLKSLGVEHIILRPVMNKLNTNDIEKTLGVLL</sequence>
<dbReference type="InterPro" id="IPR050766">
    <property type="entry name" value="Bact_Lucif_Oxidored"/>
</dbReference>
<evidence type="ECO:0000259" key="3">
    <source>
        <dbReference type="Pfam" id="PF00296"/>
    </source>
</evidence>
<reference evidence="4 5" key="1">
    <citation type="submission" date="2017-10" db="EMBL/GenBank/DDBJ databases">
        <title>Genomics of the genus Arcobacter.</title>
        <authorList>
            <person name="Perez-Cataluna A."/>
            <person name="Figueras M.J."/>
        </authorList>
    </citation>
    <scope>NUCLEOTIDE SEQUENCE [LARGE SCALE GENOMIC DNA]</scope>
    <source>
        <strain evidence="4 5">CECT 8987</strain>
    </source>
</reference>
<gene>
    <name evidence="4" type="ORF">CRV04_02545</name>
</gene>
<dbReference type="Gene3D" id="3.20.20.30">
    <property type="entry name" value="Luciferase-like domain"/>
    <property type="match status" value="1"/>
</dbReference>
<evidence type="ECO:0000313" key="4">
    <source>
        <dbReference type="EMBL" id="RXJ60910.1"/>
    </source>
</evidence>
<dbReference type="AlphaFoldDB" id="A0A4Q0XTQ3"/>
<name>A0A4Q0XTQ3_9BACT</name>
<dbReference type="SUPFAM" id="SSF51679">
    <property type="entry name" value="Bacterial luciferase-like"/>
    <property type="match status" value="1"/>
</dbReference>
<feature type="domain" description="Luciferase-like" evidence="3">
    <location>
        <begin position="1"/>
        <end position="278"/>
    </location>
</feature>
<dbReference type="RefSeq" id="WP_128995046.1">
    <property type="nucleotide sequence ID" value="NZ_PDKN01000001.1"/>
</dbReference>
<evidence type="ECO:0000256" key="2">
    <source>
        <dbReference type="ARBA" id="ARBA00023033"/>
    </source>
</evidence>
<dbReference type="Proteomes" id="UP000290657">
    <property type="component" value="Unassembled WGS sequence"/>
</dbReference>
<dbReference type="PANTHER" id="PTHR30137:SF8">
    <property type="entry name" value="BLR5498 PROTEIN"/>
    <property type="match status" value="1"/>
</dbReference>
<evidence type="ECO:0000256" key="1">
    <source>
        <dbReference type="ARBA" id="ARBA00023002"/>
    </source>
</evidence>
<accession>A0A4Q0XTQ3</accession>
<dbReference type="PANTHER" id="PTHR30137">
    <property type="entry name" value="LUCIFERASE-LIKE MONOOXYGENASE"/>
    <property type="match status" value="1"/>
</dbReference>
<dbReference type="EMBL" id="PDKN01000001">
    <property type="protein sequence ID" value="RXJ60910.1"/>
    <property type="molecule type" value="Genomic_DNA"/>
</dbReference>
<keyword evidence="2" id="KW-0503">Monooxygenase</keyword>
<organism evidence="4 5">
    <name type="scientific">Candidatus Marinarcus aquaticus</name>
    <dbReference type="NCBI Taxonomy" id="2044504"/>
    <lineage>
        <taxon>Bacteria</taxon>
        <taxon>Pseudomonadati</taxon>
        <taxon>Campylobacterota</taxon>
        <taxon>Epsilonproteobacteria</taxon>
        <taxon>Campylobacterales</taxon>
        <taxon>Arcobacteraceae</taxon>
        <taxon>Candidatus Marinarcus</taxon>
    </lineage>
</organism>
<dbReference type="OrthoDB" id="9780518at2"/>
<dbReference type="InterPro" id="IPR011251">
    <property type="entry name" value="Luciferase-like_dom"/>
</dbReference>
<keyword evidence="1" id="KW-0560">Oxidoreductase</keyword>